<dbReference type="GO" id="GO:0006865">
    <property type="term" value="P:amino acid transport"/>
    <property type="evidence" value="ECO:0007669"/>
    <property type="project" value="UniProtKB-KW"/>
</dbReference>
<evidence type="ECO:0000256" key="4">
    <source>
        <dbReference type="ARBA" id="ARBA00022475"/>
    </source>
</evidence>
<evidence type="ECO:0000256" key="5">
    <source>
        <dbReference type="ARBA" id="ARBA00022692"/>
    </source>
</evidence>
<evidence type="ECO:0000256" key="6">
    <source>
        <dbReference type="ARBA" id="ARBA00022970"/>
    </source>
</evidence>
<organism evidence="11 12">
    <name type="scientific">Turicibacter bilis</name>
    <dbReference type="NCBI Taxonomy" id="2735723"/>
    <lineage>
        <taxon>Bacteria</taxon>
        <taxon>Bacillati</taxon>
        <taxon>Bacillota</taxon>
        <taxon>Erysipelotrichia</taxon>
        <taxon>Erysipelotrichales</taxon>
        <taxon>Turicibacteraceae</taxon>
        <taxon>Turicibacter</taxon>
    </lineage>
</organism>
<feature type="transmembrane region" description="Helical" evidence="9">
    <location>
        <begin position="12"/>
        <end position="37"/>
    </location>
</feature>
<protein>
    <submittedName>
        <fullName evidence="11">Amino acid ABC transporter permease</fullName>
    </submittedName>
</protein>
<evidence type="ECO:0000256" key="3">
    <source>
        <dbReference type="ARBA" id="ARBA00022448"/>
    </source>
</evidence>
<dbReference type="Gene3D" id="1.10.3720.10">
    <property type="entry name" value="MetI-like"/>
    <property type="match status" value="1"/>
</dbReference>
<feature type="transmembrane region" description="Helical" evidence="9">
    <location>
        <begin position="97"/>
        <end position="116"/>
    </location>
</feature>
<proteinExistence type="inferred from homology"/>
<gene>
    <name evidence="11" type="ORF">J0J70_06355</name>
</gene>
<dbReference type="GO" id="GO:0043190">
    <property type="term" value="C:ATP-binding cassette (ABC) transporter complex"/>
    <property type="evidence" value="ECO:0007669"/>
    <property type="project" value="InterPro"/>
</dbReference>
<feature type="transmembrane region" description="Helical" evidence="9">
    <location>
        <begin position="194"/>
        <end position="216"/>
    </location>
</feature>
<dbReference type="SUPFAM" id="SSF161098">
    <property type="entry name" value="MetI-like"/>
    <property type="match status" value="1"/>
</dbReference>
<evidence type="ECO:0000256" key="1">
    <source>
        <dbReference type="ARBA" id="ARBA00004651"/>
    </source>
</evidence>
<keyword evidence="6" id="KW-0029">Amino-acid transport</keyword>
<evidence type="ECO:0000256" key="2">
    <source>
        <dbReference type="ARBA" id="ARBA00010072"/>
    </source>
</evidence>
<evidence type="ECO:0000256" key="9">
    <source>
        <dbReference type="RuleBase" id="RU363032"/>
    </source>
</evidence>
<evidence type="ECO:0000259" key="10">
    <source>
        <dbReference type="PROSITE" id="PS50928"/>
    </source>
</evidence>
<reference evidence="11" key="1">
    <citation type="submission" date="2021-03" db="EMBL/GenBank/DDBJ databases">
        <title>Comparative Genomics and Metabolomics in the genus Turicibacter.</title>
        <authorList>
            <person name="Maki J."/>
            <person name="Looft T."/>
        </authorList>
    </citation>
    <scope>NUCLEOTIDE SEQUENCE</scope>
    <source>
        <strain evidence="11">ISU324</strain>
    </source>
</reference>
<dbReference type="Pfam" id="PF00528">
    <property type="entry name" value="BPD_transp_1"/>
    <property type="match status" value="1"/>
</dbReference>
<dbReference type="InterPro" id="IPR010065">
    <property type="entry name" value="AA_ABC_transptr_permease_3TM"/>
</dbReference>
<dbReference type="PANTHER" id="PTHR30614:SF20">
    <property type="entry name" value="GLUTAMINE TRANSPORT SYSTEM PERMEASE PROTEIN GLNP"/>
    <property type="match status" value="1"/>
</dbReference>
<comment type="similarity">
    <text evidence="2">Belongs to the binding-protein-dependent transport system permease family. HisMQ subfamily.</text>
</comment>
<dbReference type="InterPro" id="IPR000515">
    <property type="entry name" value="MetI-like"/>
</dbReference>
<dbReference type="PROSITE" id="PS50928">
    <property type="entry name" value="ABC_TM1"/>
    <property type="match status" value="1"/>
</dbReference>
<keyword evidence="7 9" id="KW-1133">Transmembrane helix</keyword>
<dbReference type="InterPro" id="IPR035906">
    <property type="entry name" value="MetI-like_sf"/>
</dbReference>
<dbReference type="RefSeq" id="WP_055275870.1">
    <property type="nucleotide sequence ID" value="NZ_CP071250.1"/>
</dbReference>
<dbReference type="AlphaFoldDB" id="A0A9Q9CJ95"/>
<dbReference type="FunFam" id="1.10.3720.10:FF:000033">
    <property type="entry name" value="Polar amino acid ABC transporter permease"/>
    <property type="match status" value="1"/>
</dbReference>
<accession>A0A9Q9CJ95</accession>
<keyword evidence="8 9" id="KW-0472">Membrane</keyword>
<keyword evidence="4" id="KW-1003">Cell membrane</keyword>
<feature type="domain" description="ABC transmembrane type-1" evidence="10">
    <location>
        <begin position="16"/>
        <end position="216"/>
    </location>
</feature>
<dbReference type="GO" id="GO:0022857">
    <property type="term" value="F:transmembrane transporter activity"/>
    <property type="evidence" value="ECO:0007669"/>
    <property type="project" value="InterPro"/>
</dbReference>
<evidence type="ECO:0000256" key="7">
    <source>
        <dbReference type="ARBA" id="ARBA00022989"/>
    </source>
</evidence>
<name>A0A9Q9CJ95_9FIRM</name>
<evidence type="ECO:0000256" key="8">
    <source>
        <dbReference type="ARBA" id="ARBA00023136"/>
    </source>
</evidence>
<dbReference type="InterPro" id="IPR043429">
    <property type="entry name" value="ArtM/GltK/GlnP/TcyL/YhdX-like"/>
</dbReference>
<dbReference type="Proteomes" id="UP001058072">
    <property type="component" value="Chromosome"/>
</dbReference>
<dbReference type="PANTHER" id="PTHR30614">
    <property type="entry name" value="MEMBRANE COMPONENT OF AMINO ACID ABC TRANSPORTER"/>
    <property type="match status" value="1"/>
</dbReference>
<feature type="transmembrane region" description="Helical" evidence="9">
    <location>
        <begin position="58"/>
        <end position="77"/>
    </location>
</feature>
<dbReference type="NCBIfam" id="TIGR01726">
    <property type="entry name" value="HEQRo_perm_3TM"/>
    <property type="match status" value="1"/>
</dbReference>
<comment type="subcellular location">
    <subcellularLocation>
        <location evidence="1 9">Cell membrane</location>
        <topology evidence="1 9">Multi-pass membrane protein</topology>
    </subcellularLocation>
</comment>
<keyword evidence="5 9" id="KW-0812">Transmembrane</keyword>
<keyword evidence="3 9" id="KW-0813">Transport</keyword>
<dbReference type="CDD" id="cd06261">
    <property type="entry name" value="TM_PBP2"/>
    <property type="match status" value="1"/>
</dbReference>
<evidence type="ECO:0000313" key="11">
    <source>
        <dbReference type="EMBL" id="UUF09560.1"/>
    </source>
</evidence>
<dbReference type="EMBL" id="CP071250">
    <property type="protein sequence ID" value="UUF09560.1"/>
    <property type="molecule type" value="Genomic_DNA"/>
</dbReference>
<evidence type="ECO:0000313" key="12">
    <source>
        <dbReference type="Proteomes" id="UP001058072"/>
    </source>
</evidence>
<sequence>MFDFIIDYYPMFLKGTGVTILLALLTVLFGTLIGVLVSITRFNNKGFFGKILNKLADVYIAFFRGTPLMIQLFIFWFGIPQLFHIRLKPVGPIPAEFIIGAIALAINSGAYVAEIFRAGIQAVDKGQMEAGRSLGLSEKQTLKHIILPQAIKNILPALGNEFVVIIKESAIVSVIGLADLMYNADKVTAATYNAFGVYIVAALIYFILTSVCSKLVSVFERRLDQDA</sequence>